<evidence type="ECO:0000259" key="11">
    <source>
        <dbReference type="Pfam" id="PF04413"/>
    </source>
</evidence>
<comment type="caution">
    <text evidence="12">The sequence shown here is derived from an EMBL/GenBank/DDBJ whole genome shotgun (WGS) entry which is preliminary data.</text>
</comment>
<keyword evidence="10" id="KW-0472">Membrane</keyword>
<feature type="site" description="Transition state stabilizer" evidence="9">
    <location>
        <position position="138"/>
    </location>
</feature>
<accession>A0A5M6ZFJ5</accession>
<name>A0A5M6ZFJ5_9PROT</name>
<dbReference type="GO" id="GO:0009244">
    <property type="term" value="P:lipopolysaccharide core region biosynthetic process"/>
    <property type="evidence" value="ECO:0007669"/>
    <property type="project" value="UniProtKB-UniRule"/>
</dbReference>
<sequence length="430" mass="45785">MSAVRPTPGLRLWGAVATFAWPAAEVWLSLRARKGKEDPERLNERRGMASQARPDGPLVWLHAASVGESQMALGLAEALTGQRPELHVLITSGTRTSASLIATRRMDRVIHQMAPGDRPAWTRRFIAHWRPQAGVFLESELWPNLIRAAAERGVPMALVNARMNDASLARWARMNGAFRALTDVFEWIGAADARTGQGLERLTGRKPALTANLKLETGGAPPDPEKLAQARAATGSRPVFTAASTHEGEEAILARAHARILKTRPDALMILAPRHPERAGAAAAALASEGLASARRSKSETPDARTPVWLADTLGEMGLWLALSPAAFIGGSLLDKIGGHNPVEAARAGAAVLTGPHTASFDDIYAALRAENAVLTCADEDAIAETVLAIWDGRGPDRDAAARALARLPGGALACTCEAILRLLDAEPRS</sequence>
<comment type="subcellular location">
    <subcellularLocation>
        <location evidence="10">Cell membrane</location>
    </subcellularLocation>
</comment>
<proteinExistence type="inferred from homology"/>
<evidence type="ECO:0000256" key="7">
    <source>
        <dbReference type="ARBA" id="ARBA00049183"/>
    </source>
</evidence>
<evidence type="ECO:0000256" key="9">
    <source>
        <dbReference type="PIRSR" id="PIRSR639901-2"/>
    </source>
</evidence>
<dbReference type="GO" id="GO:0043842">
    <property type="term" value="F:Kdo transferase activity"/>
    <property type="evidence" value="ECO:0007669"/>
    <property type="project" value="UniProtKB-EC"/>
</dbReference>
<dbReference type="Gene3D" id="3.40.50.11720">
    <property type="entry name" value="3-Deoxy-D-manno-octulosonic-acid transferase, N-terminal domain"/>
    <property type="match status" value="1"/>
</dbReference>
<dbReference type="GO" id="GO:0005886">
    <property type="term" value="C:plasma membrane"/>
    <property type="evidence" value="ECO:0007669"/>
    <property type="project" value="UniProtKB-SubCell"/>
</dbReference>
<feature type="domain" description="3-deoxy-D-manno-octulosonic-acid transferase N-terminal" evidence="11">
    <location>
        <begin position="40"/>
        <end position="216"/>
    </location>
</feature>
<keyword evidence="10" id="KW-0448">Lipopolysaccharide biosynthesis</keyword>
<dbReference type="Gene3D" id="3.40.50.2000">
    <property type="entry name" value="Glycogen Phosphorylase B"/>
    <property type="match status" value="1"/>
</dbReference>
<evidence type="ECO:0000256" key="6">
    <source>
        <dbReference type="ARBA" id="ARBA00031445"/>
    </source>
</evidence>
<dbReference type="RefSeq" id="WP_150022800.1">
    <property type="nucleotide sequence ID" value="NZ_VWOJ01000002.1"/>
</dbReference>
<dbReference type="InterPro" id="IPR039901">
    <property type="entry name" value="Kdotransferase"/>
</dbReference>
<dbReference type="EMBL" id="VWOJ01000002">
    <property type="protein sequence ID" value="KAA5803532.1"/>
    <property type="molecule type" value="Genomic_DNA"/>
</dbReference>
<evidence type="ECO:0000256" key="4">
    <source>
        <dbReference type="ARBA" id="ARBA00019077"/>
    </source>
</evidence>
<evidence type="ECO:0000313" key="12">
    <source>
        <dbReference type="EMBL" id="KAA5803532.1"/>
    </source>
</evidence>
<evidence type="ECO:0000313" key="13">
    <source>
        <dbReference type="Proteomes" id="UP000325122"/>
    </source>
</evidence>
<keyword evidence="10" id="KW-1003">Cell membrane</keyword>
<evidence type="ECO:0000256" key="10">
    <source>
        <dbReference type="RuleBase" id="RU365103"/>
    </source>
</evidence>
<evidence type="ECO:0000256" key="8">
    <source>
        <dbReference type="PIRSR" id="PIRSR639901-1"/>
    </source>
</evidence>
<feature type="active site" description="Proton acceptor" evidence="8">
    <location>
        <position position="68"/>
    </location>
</feature>
<comment type="catalytic activity">
    <reaction evidence="7 10">
        <text>lipid IVA (E. coli) + CMP-3-deoxy-beta-D-manno-octulosonate = alpha-Kdo-(2-&gt;6)-lipid IVA (E. coli) + CMP + H(+)</text>
        <dbReference type="Rhea" id="RHEA:28066"/>
        <dbReference type="ChEBI" id="CHEBI:15378"/>
        <dbReference type="ChEBI" id="CHEBI:58603"/>
        <dbReference type="ChEBI" id="CHEBI:60364"/>
        <dbReference type="ChEBI" id="CHEBI:60377"/>
        <dbReference type="ChEBI" id="CHEBI:85987"/>
        <dbReference type="EC" id="2.4.99.12"/>
    </reaction>
</comment>
<organism evidence="12 13">
    <name type="scientific">Alkalicaulis satelles</name>
    <dbReference type="NCBI Taxonomy" id="2609175"/>
    <lineage>
        <taxon>Bacteria</taxon>
        <taxon>Pseudomonadati</taxon>
        <taxon>Pseudomonadota</taxon>
        <taxon>Alphaproteobacteria</taxon>
        <taxon>Maricaulales</taxon>
        <taxon>Maricaulaceae</taxon>
        <taxon>Alkalicaulis</taxon>
    </lineage>
</organism>
<evidence type="ECO:0000256" key="2">
    <source>
        <dbReference type="ARBA" id="ARBA00004713"/>
    </source>
</evidence>
<dbReference type="Proteomes" id="UP000325122">
    <property type="component" value="Unassembled WGS sequence"/>
</dbReference>
<protein>
    <recommendedName>
        <fullName evidence="4 10">3-deoxy-D-manno-octulosonic acid transferase</fullName>
        <shortName evidence="10">Kdo transferase</shortName>
        <ecNumber evidence="3 10">2.4.99.12</ecNumber>
    </recommendedName>
    <alternativeName>
        <fullName evidence="6 10">Lipid IV(A) 3-deoxy-D-manno-octulosonic acid transferase</fullName>
    </alternativeName>
</protein>
<dbReference type="InterPro" id="IPR007507">
    <property type="entry name" value="Glycos_transf_N"/>
</dbReference>
<dbReference type="PANTHER" id="PTHR42755">
    <property type="entry name" value="3-DEOXY-MANNO-OCTULOSONATE CYTIDYLYLTRANSFERASE"/>
    <property type="match status" value="1"/>
</dbReference>
<reference evidence="12 13" key="1">
    <citation type="submission" date="2019-09" db="EMBL/GenBank/DDBJ databases">
        <authorList>
            <person name="Kevbrin V."/>
            <person name="Grouzdev D.S."/>
        </authorList>
    </citation>
    <scope>NUCLEOTIDE SEQUENCE [LARGE SCALE GENOMIC DNA]</scope>
    <source>
        <strain evidence="12 13">G-192</strain>
    </source>
</reference>
<gene>
    <name evidence="12" type="ORF">F1654_06920</name>
</gene>
<feature type="site" description="Transition state stabilizer" evidence="9">
    <location>
        <position position="214"/>
    </location>
</feature>
<evidence type="ECO:0000256" key="5">
    <source>
        <dbReference type="ARBA" id="ARBA00022679"/>
    </source>
</evidence>
<dbReference type="AlphaFoldDB" id="A0A5M6ZFJ5"/>
<comment type="pathway">
    <text evidence="2 10">Bacterial outer membrane biogenesis; LPS core biosynthesis.</text>
</comment>
<comment type="function">
    <text evidence="1 10">Involved in lipopolysaccharide (LPS) biosynthesis. Catalyzes the transfer of 3-deoxy-D-manno-octulosonate (Kdo) residue(s) from CMP-Kdo to lipid IV(A), the tetraacyldisaccharide-1,4'-bisphosphate precursor of lipid A.</text>
</comment>
<evidence type="ECO:0000256" key="1">
    <source>
        <dbReference type="ARBA" id="ARBA00003394"/>
    </source>
</evidence>
<comment type="similarity">
    <text evidence="10">Belongs to the glycosyltransferase group 1 family.</text>
</comment>
<dbReference type="EC" id="2.4.99.12" evidence="3 10"/>
<dbReference type="InterPro" id="IPR038107">
    <property type="entry name" value="Glycos_transf_N_sf"/>
</dbReference>
<dbReference type="UniPathway" id="UPA00958"/>
<keyword evidence="5 10" id="KW-0808">Transferase</keyword>
<keyword evidence="13" id="KW-1185">Reference proteome</keyword>
<evidence type="ECO:0000256" key="3">
    <source>
        <dbReference type="ARBA" id="ARBA00012621"/>
    </source>
</evidence>
<dbReference type="PANTHER" id="PTHR42755:SF1">
    <property type="entry name" value="3-DEOXY-D-MANNO-OCTULOSONIC ACID TRANSFERASE, MITOCHONDRIAL-RELATED"/>
    <property type="match status" value="1"/>
</dbReference>
<dbReference type="Pfam" id="PF04413">
    <property type="entry name" value="Glycos_transf_N"/>
    <property type="match status" value="1"/>
</dbReference>
<dbReference type="GO" id="GO:0009245">
    <property type="term" value="P:lipid A biosynthetic process"/>
    <property type="evidence" value="ECO:0007669"/>
    <property type="project" value="TreeGrafter"/>
</dbReference>